<evidence type="ECO:0000313" key="2">
    <source>
        <dbReference type="EMBL" id="AQS66358.1"/>
    </source>
</evidence>
<gene>
    <name evidence="2" type="ORF">B1H29_04940</name>
</gene>
<dbReference type="AlphaFoldDB" id="A0A1S6J3P4"/>
<feature type="compositionally biased region" description="Polar residues" evidence="1">
    <location>
        <begin position="57"/>
        <end position="70"/>
    </location>
</feature>
<dbReference type="RefSeq" id="WP_055419045.1">
    <property type="nucleotide sequence ID" value="NZ_CP019724.1"/>
</dbReference>
<dbReference type="KEGG" id="spac:B1H29_04940"/>
<proteinExistence type="predicted"/>
<evidence type="ECO:0000313" key="3">
    <source>
        <dbReference type="Proteomes" id="UP000189443"/>
    </source>
</evidence>
<dbReference type="Proteomes" id="UP000189443">
    <property type="component" value="Chromosome"/>
</dbReference>
<dbReference type="EMBL" id="CP019724">
    <property type="protein sequence ID" value="AQS66358.1"/>
    <property type="molecule type" value="Genomic_DNA"/>
</dbReference>
<accession>A0A1S6J3P4</accession>
<reference evidence="2 3" key="1">
    <citation type="submission" date="2017-02" db="EMBL/GenBank/DDBJ databases">
        <title>Streptomyces pactum ACT12 Genome sequencing and assembly.</title>
        <authorList>
            <person name="Xue Q."/>
            <person name="Yan X."/>
            <person name="Jia L."/>
            <person name="Yan H."/>
        </authorList>
    </citation>
    <scope>NUCLEOTIDE SEQUENCE [LARGE SCALE GENOMIC DNA]</scope>
    <source>
        <strain evidence="2 3">ACT12</strain>
    </source>
</reference>
<keyword evidence="3" id="KW-1185">Reference proteome</keyword>
<feature type="region of interest" description="Disordered" evidence="1">
    <location>
        <begin position="51"/>
        <end position="70"/>
    </location>
</feature>
<name>A0A1S6J3P4_9ACTN</name>
<evidence type="ECO:0000256" key="1">
    <source>
        <dbReference type="SAM" id="MobiDB-lite"/>
    </source>
</evidence>
<organism evidence="2 3">
    <name type="scientific">Streptomyces pactum</name>
    <dbReference type="NCBI Taxonomy" id="68249"/>
    <lineage>
        <taxon>Bacteria</taxon>
        <taxon>Bacillati</taxon>
        <taxon>Actinomycetota</taxon>
        <taxon>Actinomycetes</taxon>
        <taxon>Kitasatosporales</taxon>
        <taxon>Streptomycetaceae</taxon>
        <taxon>Streptomyces</taxon>
    </lineage>
</organism>
<protein>
    <submittedName>
        <fullName evidence="2">Uncharacterized protein</fullName>
    </submittedName>
</protein>
<sequence>MRGLSASGIAFTIAEGEILDIGALGAVLDAVRDQDPARTERAMRDLLAESTEDTDHLTNASEATGTRSTC</sequence>